<dbReference type="EMBL" id="SMDR01000003">
    <property type="protein sequence ID" value="TNJ33133.1"/>
    <property type="molecule type" value="Genomic_DNA"/>
</dbReference>
<dbReference type="OrthoDB" id="9152892at2"/>
<keyword evidence="1" id="KW-1133">Transmembrane helix</keyword>
<comment type="caution">
    <text evidence="2">The sequence shown here is derived from an EMBL/GenBank/DDBJ whole genome shotgun (WGS) entry which is preliminary data.</text>
</comment>
<sequence>MNEPRPIGEPAEHELHAYVDGRLAPARRAEIQAWLDAHPDRAEEVDAWKRDAEALRALSANAEAWPDNPALQPAAIRRRLRARRRRRLALAASLVGAIGLGGVLGWAVRDFDAARSMPMADAVAAYRQVVESDVLPMEFRGDHAAELDRWLVGRFGEAGRVPDLTPAGYQLLGGQLLSTEQGPAVMLVYRDRAGARVGVYVRPRGRLPRDGERRDGGLLAQYWSEQHVSFAIVSAGDDPTARRLPLLLRSG</sequence>
<accession>A0A5C4RPF3</accession>
<keyword evidence="1" id="KW-0812">Transmembrane</keyword>
<proteinExistence type="predicted"/>
<reference evidence="2 3" key="1">
    <citation type="submission" date="2019-03" db="EMBL/GenBank/DDBJ databases">
        <title>Arenimonas daejeonensis sp. nov., isolated from compost.</title>
        <authorList>
            <person name="Jeon C.O."/>
        </authorList>
    </citation>
    <scope>NUCLEOTIDE SEQUENCE [LARGE SCALE GENOMIC DNA]</scope>
    <source>
        <strain evidence="2 3">R29</strain>
    </source>
</reference>
<gene>
    <name evidence="2" type="ORF">E1B00_12580</name>
</gene>
<keyword evidence="1" id="KW-0472">Membrane</keyword>
<dbReference type="Proteomes" id="UP000305760">
    <property type="component" value="Unassembled WGS sequence"/>
</dbReference>
<evidence type="ECO:0000313" key="2">
    <source>
        <dbReference type="EMBL" id="TNJ33133.1"/>
    </source>
</evidence>
<name>A0A5C4RPF3_9GAMM</name>
<evidence type="ECO:0000256" key="1">
    <source>
        <dbReference type="SAM" id="Phobius"/>
    </source>
</evidence>
<feature type="transmembrane region" description="Helical" evidence="1">
    <location>
        <begin position="88"/>
        <end position="108"/>
    </location>
</feature>
<evidence type="ECO:0000313" key="3">
    <source>
        <dbReference type="Proteomes" id="UP000305760"/>
    </source>
</evidence>
<dbReference type="AlphaFoldDB" id="A0A5C4RPF3"/>
<protein>
    <submittedName>
        <fullName evidence="2">Anti-sigma factor</fullName>
    </submittedName>
</protein>
<keyword evidence="3" id="KW-1185">Reference proteome</keyword>
<organism evidence="2 3">
    <name type="scientific">Arenimonas terrae</name>
    <dbReference type="NCBI Taxonomy" id="2546226"/>
    <lineage>
        <taxon>Bacteria</taxon>
        <taxon>Pseudomonadati</taxon>
        <taxon>Pseudomonadota</taxon>
        <taxon>Gammaproteobacteria</taxon>
        <taxon>Lysobacterales</taxon>
        <taxon>Lysobacteraceae</taxon>
        <taxon>Arenimonas</taxon>
    </lineage>
</organism>
<dbReference type="RefSeq" id="WP_139449308.1">
    <property type="nucleotide sequence ID" value="NZ_SMDR01000003.1"/>
</dbReference>